<name>A0ABT1C391_9HYPH</name>
<accession>A0ABT1C391</accession>
<comment type="caution">
    <text evidence="2">The sequence shown here is derived from an EMBL/GenBank/DDBJ whole genome shotgun (WGS) entry which is preliminary data.</text>
</comment>
<reference evidence="2 3" key="1">
    <citation type="submission" date="2022-06" db="EMBL/GenBank/DDBJ databases">
        <title>Mesorhizobium sp. strain RP14 Genome sequencing and assembly.</title>
        <authorList>
            <person name="Kim I."/>
        </authorList>
    </citation>
    <scope>NUCLEOTIDE SEQUENCE [LARGE SCALE GENOMIC DNA]</scope>
    <source>
        <strain evidence="3">RP14(2022)</strain>
    </source>
</reference>
<dbReference type="RefSeq" id="WP_252817008.1">
    <property type="nucleotide sequence ID" value="NZ_JAMXQS010000003.1"/>
</dbReference>
<protein>
    <submittedName>
        <fullName evidence="2">Uncharacterized protein</fullName>
    </submittedName>
</protein>
<keyword evidence="3" id="KW-1185">Reference proteome</keyword>
<evidence type="ECO:0000256" key="1">
    <source>
        <dbReference type="SAM" id="MobiDB-lite"/>
    </source>
</evidence>
<dbReference type="Proteomes" id="UP001205906">
    <property type="component" value="Unassembled WGS sequence"/>
</dbReference>
<gene>
    <name evidence="2" type="ORF">NGM99_05795</name>
</gene>
<dbReference type="EMBL" id="JAMXQS010000003">
    <property type="protein sequence ID" value="MCO6049302.1"/>
    <property type="molecule type" value="Genomic_DNA"/>
</dbReference>
<organism evidence="2 3">
    <name type="scientific">Mesorhizobium liriopis</name>
    <dbReference type="NCBI Taxonomy" id="2953882"/>
    <lineage>
        <taxon>Bacteria</taxon>
        <taxon>Pseudomonadati</taxon>
        <taxon>Pseudomonadota</taxon>
        <taxon>Alphaproteobacteria</taxon>
        <taxon>Hyphomicrobiales</taxon>
        <taxon>Phyllobacteriaceae</taxon>
        <taxon>Mesorhizobium</taxon>
    </lineage>
</organism>
<sequence>MSGSAGRPGTDRDAQRQRADAYVLGRLRPVEREQAEADLETDQSFRDEVLAAAHRLGQVPDAHGDGSTPAGWEAIAAHLTTLPHMRPRSGLEDQRTPHAETRMVQKLEETGSPLSRMARMARAVHETVRTLRALLRPSR</sequence>
<evidence type="ECO:0000313" key="3">
    <source>
        <dbReference type="Proteomes" id="UP001205906"/>
    </source>
</evidence>
<feature type="region of interest" description="Disordered" evidence="1">
    <location>
        <begin position="1"/>
        <end position="27"/>
    </location>
</feature>
<evidence type="ECO:0000313" key="2">
    <source>
        <dbReference type="EMBL" id="MCO6049302.1"/>
    </source>
</evidence>
<feature type="compositionally biased region" description="Basic and acidic residues" evidence="1">
    <location>
        <begin position="9"/>
        <end position="19"/>
    </location>
</feature>
<proteinExistence type="predicted"/>